<dbReference type="AlphaFoldDB" id="A0AAF0X8I6"/>
<evidence type="ECO:0000313" key="2">
    <source>
        <dbReference type="Proteomes" id="UP000077755"/>
    </source>
</evidence>
<dbReference type="InterPro" id="IPR036396">
    <property type="entry name" value="Cyt_P450_sf"/>
</dbReference>
<dbReference type="PANTHER" id="PTHR24299">
    <property type="entry name" value="CYTOCHROME P450 FAMILY 1"/>
    <property type="match status" value="1"/>
</dbReference>
<gene>
    <name evidence="1" type="ORF">DCAR_0521773</name>
</gene>
<name>A0AAF0X8I6_DAUCS</name>
<reference evidence="1" key="2">
    <citation type="submission" date="2022-03" db="EMBL/GenBank/DDBJ databases">
        <title>Draft title - Genomic analysis of global carrot germplasm unveils the trajectory of domestication and the origin of high carotenoid orange carrot.</title>
        <authorList>
            <person name="Iorizzo M."/>
            <person name="Ellison S."/>
            <person name="Senalik D."/>
            <person name="Macko-Podgorni A."/>
            <person name="Grzebelus D."/>
            <person name="Bostan H."/>
            <person name="Rolling W."/>
            <person name="Curaba J."/>
            <person name="Simon P."/>
        </authorList>
    </citation>
    <scope>NUCLEOTIDE SEQUENCE</scope>
    <source>
        <tissue evidence="1">Leaf</tissue>
    </source>
</reference>
<dbReference type="GO" id="GO:0016705">
    <property type="term" value="F:oxidoreductase activity, acting on paired donors, with incorporation or reduction of molecular oxygen"/>
    <property type="evidence" value="ECO:0007669"/>
    <property type="project" value="InterPro"/>
</dbReference>
<dbReference type="GO" id="GO:0020037">
    <property type="term" value="F:heme binding"/>
    <property type="evidence" value="ECO:0007669"/>
    <property type="project" value="InterPro"/>
</dbReference>
<dbReference type="InterPro" id="IPR001128">
    <property type="entry name" value="Cyt_P450"/>
</dbReference>
<dbReference type="EMBL" id="CP093347">
    <property type="protein sequence ID" value="WOH02384.1"/>
    <property type="molecule type" value="Genomic_DNA"/>
</dbReference>
<reference evidence="1" key="1">
    <citation type="journal article" date="2016" name="Nat. Genet.">
        <title>A high-quality carrot genome assembly provides new insights into carotenoid accumulation and asterid genome evolution.</title>
        <authorList>
            <person name="Iorizzo M."/>
            <person name="Ellison S."/>
            <person name="Senalik D."/>
            <person name="Zeng P."/>
            <person name="Satapoomin P."/>
            <person name="Huang J."/>
            <person name="Bowman M."/>
            <person name="Iovene M."/>
            <person name="Sanseverino W."/>
            <person name="Cavagnaro P."/>
            <person name="Yildiz M."/>
            <person name="Macko-Podgorni A."/>
            <person name="Moranska E."/>
            <person name="Grzebelus E."/>
            <person name="Grzebelus D."/>
            <person name="Ashrafi H."/>
            <person name="Zheng Z."/>
            <person name="Cheng S."/>
            <person name="Spooner D."/>
            <person name="Van Deynze A."/>
            <person name="Simon P."/>
        </authorList>
    </citation>
    <scope>NUCLEOTIDE SEQUENCE</scope>
    <source>
        <tissue evidence="1">Leaf</tissue>
    </source>
</reference>
<accession>A0AAF0X8I6</accession>
<evidence type="ECO:0008006" key="3">
    <source>
        <dbReference type="Google" id="ProtNLM"/>
    </source>
</evidence>
<dbReference type="SUPFAM" id="SSF48264">
    <property type="entry name" value="Cytochrome P450"/>
    <property type="match status" value="1"/>
</dbReference>
<sequence>MDTIIITTFICILLALTLCFFLRNISKAPQKLPPGPYPLPIIGNIHKLGKHPHKSLNTLAQVYGPIIRLKLGRVTTIGSFLHQAQLNKSSKSRISPSLVVMFPTLHTVVTIINIQ</sequence>
<dbReference type="Pfam" id="PF00067">
    <property type="entry name" value="p450"/>
    <property type="match status" value="1"/>
</dbReference>
<proteinExistence type="predicted"/>
<evidence type="ECO:0000313" key="1">
    <source>
        <dbReference type="EMBL" id="WOH02384.1"/>
    </source>
</evidence>
<dbReference type="Gene3D" id="1.10.630.10">
    <property type="entry name" value="Cytochrome P450"/>
    <property type="match status" value="1"/>
</dbReference>
<dbReference type="GO" id="GO:0004497">
    <property type="term" value="F:monooxygenase activity"/>
    <property type="evidence" value="ECO:0007669"/>
    <property type="project" value="InterPro"/>
</dbReference>
<keyword evidence="2" id="KW-1185">Reference proteome</keyword>
<dbReference type="GO" id="GO:0005506">
    <property type="term" value="F:iron ion binding"/>
    <property type="evidence" value="ECO:0007669"/>
    <property type="project" value="InterPro"/>
</dbReference>
<organism evidence="1 2">
    <name type="scientific">Daucus carota subsp. sativus</name>
    <name type="common">Carrot</name>
    <dbReference type="NCBI Taxonomy" id="79200"/>
    <lineage>
        <taxon>Eukaryota</taxon>
        <taxon>Viridiplantae</taxon>
        <taxon>Streptophyta</taxon>
        <taxon>Embryophyta</taxon>
        <taxon>Tracheophyta</taxon>
        <taxon>Spermatophyta</taxon>
        <taxon>Magnoliopsida</taxon>
        <taxon>eudicotyledons</taxon>
        <taxon>Gunneridae</taxon>
        <taxon>Pentapetalae</taxon>
        <taxon>asterids</taxon>
        <taxon>campanulids</taxon>
        <taxon>Apiales</taxon>
        <taxon>Apiaceae</taxon>
        <taxon>Apioideae</taxon>
        <taxon>Scandiceae</taxon>
        <taxon>Daucinae</taxon>
        <taxon>Daucus</taxon>
        <taxon>Daucus sect. Daucus</taxon>
    </lineage>
</organism>
<protein>
    <recommendedName>
        <fullName evidence="3">Cytochrome P450</fullName>
    </recommendedName>
</protein>
<dbReference type="Proteomes" id="UP000077755">
    <property type="component" value="Chromosome 5"/>
</dbReference>
<dbReference type="PANTHER" id="PTHR24299:SF59">
    <property type="entry name" value="CYTOCHROME P450 SUPERFAMILY PROTEIN"/>
    <property type="match status" value="1"/>
</dbReference>